<comment type="caution">
    <text evidence="6">The sequence shown here is derived from an EMBL/GenBank/DDBJ whole genome shotgun (WGS) entry which is preliminary data.</text>
</comment>
<dbReference type="InterPro" id="IPR001509">
    <property type="entry name" value="Epimerase_deHydtase"/>
</dbReference>
<dbReference type="RefSeq" id="WP_171325088.1">
    <property type="nucleotide sequence ID" value="NZ_JABFBC010000001.1"/>
</dbReference>
<name>A0A849L3I2_9RHOB</name>
<dbReference type="GO" id="GO:0016780">
    <property type="term" value="F:phosphotransferase activity, for other substituted phosphate groups"/>
    <property type="evidence" value="ECO:0007669"/>
    <property type="project" value="TreeGrafter"/>
</dbReference>
<dbReference type="EMBL" id="JABFBC010000001">
    <property type="protein sequence ID" value="NNU80879.1"/>
    <property type="molecule type" value="Genomic_DNA"/>
</dbReference>
<sequence>MQVSTGRKPRKLVITGATGFIGSMLVPRLAEAGHTLLLVGREKASVIERFPSIRACEYAELKELAAGYDAIIHLAVANNDADRSEQEFLEVNGRFIGEVAKAARAAGIPDFVNISSFHALDERNTSAYARSKRMGVETLRGVSGIRSHTIYLPAVYGDTYAGKLAVLNGLPGPIARIVFEIVSALKPVADISLLSGLVDRADWSDTQGDDLLLSDDKDKNFVYVLFRWSLDHGFALVAIMLMVLAYLPVSALVRLDSKGPVIFKQERVGRDGRIFRCLKFRTMREDTVQAATHQVSADNVTAVGRVLRKTKMDEFPQALNIIRQEMSLIGPRPCLPSQEELIEARQKKGVLRVKPGVTGLAQVLGVDMSDPEKLARIDARYIAMRSVLLDLKILLQTARGQGGGDRVR</sequence>
<proteinExistence type="inferred from homology"/>
<dbReference type="Proteomes" id="UP000572377">
    <property type="component" value="Unassembled WGS sequence"/>
</dbReference>
<organism evidence="6 7">
    <name type="scientific">Halovulum dunhuangense</name>
    <dbReference type="NCBI Taxonomy" id="1505036"/>
    <lineage>
        <taxon>Bacteria</taxon>
        <taxon>Pseudomonadati</taxon>
        <taxon>Pseudomonadota</taxon>
        <taxon>Alphaproteobacteria</taxon>
        <taxon>Rhodobacterales</taxon>
        <taxon>Paracoccaceae</taxon>
        <taxon>Halovulum</taxon>
    </lineage>
</organism>
<feature type="domain" description="Bacterial sugar transferase" evidence="5">
    <location>
        <begin position="230"/>
        <end position="398"/>
    </location>
</feature>
<dbReference type="AlphaFoldDB" id="A0A849L3I2"/>
<dbReference type="PANTHER" id="PTHR30576">
    <property type="entry name" value="COLANIC BIOSYNTHESIS UDP-GLUCOSE LIPID CARRIER TRANSFERASE"/>
    <property type="match status" value="1"/>
</dbReference>
<feature type="transmembrane region" description="Helical" evidence="3">
    <location>
        <begin position="234"/>
        <end position="255"/>
    </location>
</feature>
<dbReference type="SUPFAM" id="SSF51735">
    <property type="entry name" value="NAD(P)-binding Rossmann-fold domains"/>
    <property type="match status" value="1"/>
</dbReference>
<feature type="domain" description="NAD-dependent epimerase/dehydratase" evidence="4">
    <location>
        <begin position="13"/>
        <end position="159"/>
    </location>
</feature>
<keyword evidence="2" id="KW-0270">Exopolysaccharide synthesis</keyword>
<dbReference type="Gene3D" id="3.40.50.720">
    <property type="entry name" value="NAD(P)-binding Rossmann-like Domain"/>
    <property type="match status" value="1"/>
</dbReference>
<comment type="similarity">
    <text evidence="1">Belongs to the bacterial sugar transferase family.</text>
</comment>
<evidence type="ECO:0000256" key="1">
    <source>
        <dbReference type="ARBA" id="ARBA00006464"/>
    </source>
</evidence>
<evidence type="ECO:0000259" key="5">
    <source>
        <dbReference type="Pfam" id="PF02397"/>
    </source>
</evidence>
<evidence type="ECO:0000256" key="2">
    <source>
        <dbReference type="ARBA" id="ARBA00023169"/>
    </source>
</evidence>
<dbReference type="Pfam" id="PF01370">
    <property type="entry name" value="Epimerase"/>
    <property type="match status" value="1"/>
</dbReference>
<reference evidence="6 7" key="1">
    <citation type="submission" date="2020-05" db="EMBL/GenBank/DDBJ databases">
        <title>Gimesia benthica sp. nov., a novel planctomycete isolated from a deep-sea water sample of the Northwest Indian Ocean.</title>
        <authorList>
            <person name="Wang J."/>
            <person name="Ruan C."/>
            <person name="Song L."/>
            <person name="Zhu Y."/>
            <person name="Li A."/>
            <person name="Zheng X."/>
            <person name="Wang L."/>
            <person name="Lu Z."/>
            <person name="Huang Y."/>
            <person name="Du W."/>
            <person name="Zhou Y."/>
            <person name="Huang L."/>
            <person name="Dai X."/>
        </authorList>
    </citation>
    <scope>NUCLEOTIDE SEQUENCE [LARGE SCALE GENOMIC DNA]</scope>
    <source>
        <strain evidence="6 7">YYQ-30</strain>
    </source>
</reference>
<keyword evidence="7" id="KW-1185">Reference proteome</keyword>
<protein>
    <submittedName>
        <fullName evidence="6">NAD-dependent epimerase/dehydratase family protein</fullName>
    </submittedName>
</protein>
<keyword evidence="3" id="KW-1133">Transmembrane helix</keyword>
<accession>A0A849L3I2</accession>
<dbReference type="PANTHER" id="PTHR30576:SF10">
    <property type="entry name" value="SLL5057 PROTEIN"/>
    <property type="match status" value="1"/>
</dbReference>
<evidence type="ECO:0000256" key="3">
    <source>
        <dbReference type="SAM" id="Phobius"/>
    </source>
</evidence>
<evidence type="ECO:0000313" key="6">
    <source>
        <dbReference type="EMBL" id="NNU80879.1"/>
    </source>
</evidence>
<evidence type="ECO:0000313" key="7">
    <source>
        <dbReference type="Proteomes" id="UP000572377"/>
    </source>
</evidence>
<keyword evidence="3" id="KW-0472">Membrane</keyword>
<dbReference type="InterPro" id="IPR003362">
    <property type="entry name" value="Bact_transf"/>
</dbReference>
<dbReference type="InterPro" id="IPR036291">
    <property type="entry name" value="NAD(P)-bd_dom_sf"/>
</dbReference>
<evidence type="ECO:0000259" key="4">
    <source>
        <dbReference type="Pfam" id="PF01370"/>
    </source>
</evidence>
<keyword evidence="3" id="KW-0812">Transmembrane</keyword>
<dbReference type="Pfam" id="PF02397">
    <property type="entry name" value="Bac_transf"/>
    <property type="match status" value="1"/>
</dbReference>
<dbReference type="GO" id="GO:0000271">
    <property type="term" value="P:polysaccharide biosynthetic process"/>
    <property type="evidence" value="ECO:0007669"/>
    <property type="project" value="UniProtKB-KW"/>
</dbReference>
<gene>
    <name evidence="6" type="ORF">HMH01_10555</name>
</gene>